<evidence type="ECO:0000256" key="3">
    <source>
        <dbReference type="ARBA" id="ARBA00023125"/>
    </source>
</evidence>
<evidence type="ECO:0000259" key="5">
    <source>
        <dbReference type="PROSITE" id="PS50931"/>
    </source>
</evidence>
<dbReference type="Gene3D" id="1.10.10.10">
    <property type="entry name" value="Winged helix-like DNA-binding domain superfamily/Winged helix DNA-binding domain"/>
    <property type="match status" value="1"/>
</dbReference>
<keyword evidence="2" id="KW-0805">Transcription regulation</keyword>
<reference evidence="6 7" key="1">
    <citation type="submission" date="2019-05" db="EMBL/GenBank/DDBJ databases">
        <title>Draft genome sequence of Nonomuraea turkmeniaca DSM 43926.</title>
        <authorList>
            <person name="Saricaoglu S."/>
            <person name="Isik K."/>
        </authorList>
    </citation>
    <scope>NUCLEOTIDE SEQUENCE [LARGE SCALE GENOMIC DNA]</scope>
    <source>
        <strain evidence="6 7">DSM 43926</strain>
    </source>
</reference>
<accession>A0A5S4FIB2</accession>
<protein>
    <submittedName>
        <fullName evidence="6">LysR family transcriptional regulator</fullName>
    </submittedName>
</protein>
<evidence type="ECO:0000256" key="2">
    <source>
        <dbReference type="ARBA" id="ARBA00023015"/>
    </source>
</evidence>
<feature type="domain" description="HTH lysR-type" evidence="5">
    <location>
        <begin position="4"/>
        <end position="61"/>
    </location>
</feature>
<proteinExistence type="inferred from homology"/>
<keyword evidence="7" id="KW-1185">Reference proteome</keyword>
<dbReference type="GO" id="GO:0003677">
    <property type="term" value="F:DNA binding"/>
    <property type="evidence" value="ECO:0007669"/>
    <property type="project" value="UniProtKB-KW"/>
</dbReference>
<organism evidence="6 7">
    <name type="scientific">Nonomuraea turkmeniaca</name>
    <dbReference type="NCBI Taxonomy" id="103838"/>
    <lineage>
        <taxon>Bacteria</taxon>
        <taxon>Bacillati</taxon>
        <taxon>Actinomycetota</taxon>
        <taxon>Actinomycetes</taxon>
        <taxon>Streptosporangiales</taxon>
        <taxon>Streptosporangiaceae</taxon>
        <taxon>Nonomuraea</taxon>
    </lineage>
</organism>
<dbReference type="PANTHER" id="PTHR30346:SF0">
    <property type="entry name" value="HCA OPERON TRANSCRIPTIONAL ACTIVATOR HCAR"/>
    <property type="match status" value="1"/>
</dbReference>
<dbReference type="InterPro" id="IPR005119">
    <property type="entry name" value="LysR_subst-bd"/>
</dbReference>
<dbReference type="SUPFAM" id="SSF46785">
    <property type="entry name" value="Winged helix' DNA-binding domain"/>
    <property type="match status" value="1"/>
</dbReference>
<dbReference type="InterPro" id="IPR000847">
    <property type="entry name" value="LysR_HTH_N"/>
</dbReference>
<dbReference type="PANTHER" id="PTHR30346">
    <property type="entry name" value="TRANSCRIPTIONAL DUAL REGULATOR HCAR-RELATED"/>
    <property type="match status" value="1"/>
</dbReference>
<sequence>MSGLEARELRYFVAVAEELNFSRAAERLGMAQPPLSRAIRQLERRLGADLFTRDTRQVVLTDFGATFLEEARHALEVLTAVDRRARRAAQVTPTLVATAKPGIASGMLRRVAETFRALPGACRVEIAVSGYREQADMVRDGRADVALLSLPYERRGLDSEPLASEPRVAALPADHPLTRRSELRRADLYGEPIPRWAGASEAEHAYWCGREPGNDLPPGPVVGDPSQLLEVVGLGQAVALVPRSVAERNPRSDVTYRPVADAAPYVIAIAWPAGRRSPAIARFVFAATDLYLDRTLVS</sequence>
<dbReference type="Gene3D" id="3.40.190.10">
    <property type="entry name" value="Periplasmic binding protein-like II"/>
    <property type="match status" value="2"/>
</dbReference>
<dbReference type="PRINTS" id="PR00039">
    <property type="entry name" value="HTHLYSR"/>
</dbReference>
<evidence type="ECO:0000313" key="6">
    <source>
        <dbReference type="EMBL" id="TMR20249.1"/>
    </source>
</evidence>
<dbReference type="GO" id="GO:0032993">
    <property type="term" value="C:protein-DNA complex"/>
    <property type="evidence" value="ECO:0007669"/>
    <property type="project" value="TreeGrafter"/>
</dbReference>
<dbReference type="Pfam" id="PF03466">
    <property type="entry name" value="LysR_substrate"/>
    <property type="match status" value="1"/>
</dbReference>
<gene>
    <name evidence="6" type="ORF">ETD86_18930</name>
</gene>
<dbReference type="Pfam" id="PF00126">
    <property type="entry name" value="HTH_1"/>
    <property type="match status" value="1"/>
</dbReference>
<evidence type="ECO:0000313" key="7">
    <source>
        <dbReference type="Proteomes" id="UP000309128"/>
    </source>
</evidence>
<dbReference type="FunFam" id="1.10.10.10:FF:000001">
    <property type="entry name" value="LysR family transcriptional regulator"/>
    <property type="match status" value="1"/>
</dbReference>
<keyword evidence="3" id="KW-0238">DNA-binding</keyword>
<dbReference type="GO" id="GO:0003700">
    <property type="term" value="F:DNA-binding transcription factor activity"/>
    <property type="evidence" value="ECO:0007669"/>
    <property type="project" value="InterPro"/>
</dbReference>
<comment type="caution">
    <text evidence="6">The sequence shown here is derived from an EMBL/GenBank/DDBJ whole genome shotgun (WGS) entry which is preliminary data.</text>
</comment>
<dbReference type="InterPro" id="IPR036390">
    <property type="entry name" value="WH_DNA-bd_sf"/>
</dbReference>
<dbReference type="PROSITE" id="PS50931">
    <property type="entry name" value="HTH_LYSR"/>
    <property type="match status" value="1"/>
</dbReference>
<evidence type="ECO:0000256" key="1">
    <source>
        <dbReference type="ARBA" id="ARBA00009437"/>
    </source>
</evidence>
<dbReference type="RefSeq" id="WP_138667475.1">
    <property type="nucleotide sequence ID" value="NZ_VCKY01000058.1"/>
</dbReference>
<dbReference type="Proteomes" id="UP000309128">
    <property type="component" value="Unassembled WGS sequence"/>
</dbReference>
<dbReference type="OrthoDB" id="79118at2"/>
<name>A0A5S4FIB2_9ACTN</name>
<dbReference type="CDD" id="cd08414">
    <property type="entry name" value="PBP2_LTTR_aromatics_like"/>
    <property type="match status" value="1"/>
</dbReference>
<dbReference type="SUPFAM" id="SSF53850">
    <property type="entry name" value="Periplasmic binding protein-like II"/>
    <property type="match status" value="1"/>
</dbReference>
<dbReference type="EMBL" id="VCKY01000058">
    <property type="protein sequence ID" value="TMR20249.1"/>
    <property type="molecule type" value="Genomic_DNA"/>
</dbReference>
<dbReference type="InterPro" id="IPR036388">
    <property type="entry name" value="WH-like_DNA-bd_sf"/>
</dbReference>
<keyword evidence="4" id="KW-0804">Transcription</keyword>
<comment type="similarity">
    <text evidence="1">Belongs to the LysR transcriptional regulatory family.</text>
</comment>
<dbReference type="AlphaFoldDB" id="A0A5S4FIB2"/>
<evidence type="ECO:0000256" key="4">
    <source>
        <dbReference type="ARBA" id="ARBA00023163"/>
    </source>
</evidence>